<organism evidence="1">
    <name type="scientific">invertebrate metagenome</name>
    <dbReference type="NCBI Taxonomy" id="1711999"/>
    <lineage>
        <taxon>unclassified sequences</taxon>
        <taxon>metagenomes</taxon>
        <taxon>organismal metagenomes</taxon>
    </lineage>
</organism>
<reference evidence="1" key="1">
    <citation type="journal article" date="2017" name="Appl. Environ. Microbiol.">
        <title>Molecular characterization of an Endozoicomonas-like organism causing infection in king scallop Pecten maximus L.</title>
        <authorList>
            <person name="Cano I."/>
            <person name="van Aerle R."/>
            <person name="Ross S."/>
            <person name="Verner-Jeffreys D.W."/>
            <person name="Paley R.K."/>
            <person name="Rimmer G."/>
            <person name="Ryder D."/>
            <person name="Hooper P."/>
            <person name="Stone D."/>
            <person name="Feist S.W."/>
        </authorList>
    </citation>
    <scope>NUCLEOTIDE SEQUENCE</scope>
</reference>
<dbReference type="InterPro" id="IPR008775">
    <property type="entry name" value="Phytyl_CoA_dOase-like"/>
</dbReference>
<proteinExistence type="predicted"/>
<gene>
    <name evidence="1" type="ORF">CI610_01026</name>
</gene>
<sequence>MFLRWIIVAAVLFALPVIGSGLTAEQTDFYQQQGYLIIKSLFTPAEVAKFIGQAEQATQYAQKLIEQQSQPQGQWLKDIKVMDNGSQYVFDGHNQAIKRIVWVGASYPVLLAVGRDSRLTVPVSQLLQVASLIHLINQLHPKHSGDGVAFGCHRDVENRLSFDPAWQGQSMVNGGFVQTFLALDPAHSGNGGIEIYSGSHNSEEPLKSMLDQQQCQAALEESYGASISPELEPGDVIFFHPNVAHFSRANKSSSSRRALINGYASPGANHSVYPGTGSGETIFP</sequence>
<evidence type="ECO:0008006" key="2">
    <source>
        <dbReference type="Google" id="ProtNLM"/>
    </source>
</evidence>
<dbReference type="PANTHER" id="PTHR20883:SF48">
    <property type="entry name" value="ECTOINE DIOXYGENASE"/>
    <property type="match status" value="1"/>
</dbReference>
<dbReference type="AlphaFoldDB" id="A0A2H9T9U1"/>
<dbReference type="GO" id="GO:0016491">
    <property type="term" value="F:oxidoreductase activity"/>
    <property type="evidence" value="ECO:0007669"/>
    <property type="project" value="UniProtKB-ARBA"/>
</dbReference>
<dbReference type="EMBL" id="NSIT01000037">
    <property type="protein sequence ID" value="PJE80002.1"/>
    <property type="molecule type" value="Genomic_DNA"/>
</dbReference>
<accession>A0A2H9T9U1</accession>
<dbReference type="Gene3D" id="2.60.120.620">
    <property type="entry name" value="q2cbj1_9rhob like domain"/>
    <property type="match status" value="1"/>
</dbReference>
<evidence type="ECO:0000313" key="1">
    <source>
        <dbReference type="EMBL" id="PJE80002.1"/>
    </source>
</evidence>
<name>A0A2H9T9U1_9ZZZZ</name>
<comment type="caution">
    <text evidence="1">The sequence shown here is derived from an EMBL/GenBank/DDBJ whole genome shotgun (WGS) entry which is preliminary data.</text>
</comment>
<dbReference type="Pfam" id="PF05721">
    <property type="entry name" value="PhyH"/>
    <property type="match status" value="1"/>
</dbReference>
<protein>
    <recommendedName>
        <fullName evidence="2">Ectoine dioxygenase</fullName>
    </recommendedName>
</protein>
<dbReference type="SUPFAM" id="SSF51197">
    <property type="entry name" value="Clavaminate synthase-like"/>
    <property type="match status" value="1"/>
</dbReference>
<dbReference type="GO" id="GO:0046872">
    <property type="term" value="F:metal ion binding"/>
    <property type="evidence" value="ECO:0007669"/>
    <property type="project" value="UniProtKB-ARBA"/>
</dbReference>
<dbReference type="PANTHER" id="PTHR20883">
    <property type="entry name" value="PHYTANOYL-COA DIOXYGENASE DOMAIN CONTAINING 1"/>
    <property type="match status" value="1"/>
</dbReference>